<sequence>MLITGGSGTLGRHLFHRAVAAGWDVVGTYFATATETADQQLDICDPAAIRELLRRIRPDVVIHAAASRDRNDWVATADGTANVAVATAGVRLVHVSSDSVFSGRATHYTEDAAPDPIYPYGAAKAAAETAVRAVHRNAVVVRTSLVLGDGRGDHERLTHDLASGRRHGGLFTDEVRNAVHVNDLAEALVELAASSYRGILNVAGADAVSRYELGLLVAARDGLDPATIRPIRSANPHRPAEIRLTIQRAQTLLGTRLRGAHEFLAEPLDARPAGPRAPRA</sequence>
<protein>
    <submittedName>
        <fullName evidence="2">dTDP-4-dehydrorhamnose reductase</fullName>
    </submittedName>
</protein>
<name>A0A246RKL5_9ACTN</name>
<dbReference type="SUPFAM" id="SSF51735">
    <property type="entry name" value="NAD(P)-binding Rossmann-fold domains"/>
    <property type="match status" value="1"/>
</dbReference>
<feature type="domain" description="RmlD-like substrate binding" evidence="1">
    <location>
        <begin position="2"/>
        <end position="266"/>
    </location>
</feature>
<evidence type="ECO:0000313" key="3">
    <source>
        <dbReference type="Proteomes" id="UP000197174"/>
    </source>
</evidence>
<reference evidence="2 3" key="1">
    <citation type="submission" date="2017-03" db="EMBL/GenBank/DDBJ databases">
        <title>Whole genome sequence of Micromonospora wenchangensis, isolated from mangrove soil.</title>
        <authorList>
            <person name="Yang H."/>
        </authorList>
    </citation>
    <scope>NUCLEOTIDE SEQUENCE [LARGE SCALE GENOMIC DNA]</scope>
    <source>
        <strain evidence="2 3">CCTCC AA 2012002</strain>
    </source>
</reference>
<dbReference type="Proteomes" id="UP000197174">
    <property type="component" value="Unassembled WGS sequence"/>
</dbReference>
<dbReference type="EMBL" id="MZMV01000028">
    <property type="protein sequence ID" value="OWV05664.1"/>
    <property type="molecule type" value="Genomic_DNA"/>
</dbReference>
<evidence type="ECO:0000313" key="2">
    <source>
        <dbReference type="EMBL" id="OWV05664.1"/>
    </source>
</evidence>
<dbReference type="Pfam" id="PF04321">
    <property type="entry name" value="RmlD_sub_bind"/>
    <property type="match status" value="1"/>
</dbReference>
<accession>A0A246RKL5</accession>
<dbReference type="Gene3D" id="3.40.50.720">
    <property type="entry name" value="NAD(P)-binding Rossmann-like Domain"/>
    <property type="match status" value="1"/>
</dbReference>
<gene>
    <name evidence="2" type="ORF">B5D80_17840</name>
</gene>
<dbReference type="PANTHER" id="PTHR43242:SF1">
    <property type="entry name" value="NAD(P)-BINDING ROSSMANN-FOLD SUPERFAMILY PROTEIN"/>
    <property type="match status" value="1"/>
</dbReference>
<dbReference type="AlphaFoldDB" id="A0A246RKL5"/>
<keyword evidence="3" id="KW-1185">Reference proteome</keyword>
<dbReference type="InterPro" id="IPR036291">
    <property type="entry name" value="NAD(P)-bd_dom_sf"/>
</dbReference>
<evidence type="ECO:0000259" key="1">
    <source>
        <dbReference type="Pfam" id="PF04321"/>
    </source>
</evidence>
<dbReference type="InterPro" id="IPR029903">
    <property type="entry name" value="RmlD-like-bd"/>
</dbReference>
<comment type="caution">
    <text evidence="2">The sequence shown here is derived from an EMBL/GenBank/DDBJ whole genome shotgun (WGS) entry which is preliminary data.</text>
</comment>
<dbReference type="GO" id="GO:0019305">
    <property type="term" value="P:dTDP-rhamnose biosynthetic process"/>
    <property type="evidence" value="ECO:0007669"/>
    <property type="project" value="UniProtKB-UniPathway"/>
</dbReference>
<proteinExistence type="predicted"/>
<organism evidence="2 3">
    <name type="scientific">Micromonospora wenchangensis</name>
    <dbReference type="NCBI Taxonomy" id="1185415"/>
    <lineage>
        <taxon>Bacteria</taxon>
        <taxon>Bacillati</taxon>
        <taxon>Actinomycetota</taxon>
        <taxon>Actinomycetes</taxon>
        <taxon>Micromonosporales</taxon>
        <taxon>Micromonosporaceae</taxon>
        <taxon>Micromonospora</taxon>
    </lineage>
</organism>
<dbReference type="PANTHER" id="PTHR43242">
    <property type="entry name" value="NAD(P)-BINDING ROSSMANN-FOLD SUPERFAMILY PROTEIN"/>
    <property type="match status" value="1"/>
</dbReference>
<dbReference type="UniPathway" id="UPA00124"/>